<name>A0A9W6XY70_9STRA</name>
<sequence length="559" mass="63363">MHPSFTSKQDRESKHQALLARIARDQRLEAMKREVYANAIWATDSEQNKLKDATETGDTLSRIMAAMKSNSHSAMAVGDIYEKMASSNAHLMAVEDKDAPPSSVFSSVNEAYEATGDVPMLEEKPIPMEEVPTIKGEKSGPPNGDRVNVNNAIMRQVDWDLTRNAIWNKISSTKQRDFVIDDIRNKQHLKALFLRWRATANSLDPMLAHARSLEDDDDVESKAIDDYKMEDMTQDETLKFYSWLRSRGYNPEELNENVGSKKRALDDSTISLDTRVNKKAINLTMGDKDKVQYMYDNIDGHDELKLRPYVRRNGNVKQTNKAYLGPGMKIFNDSGSEIKNQTQAFKQIDWSWTLNYAINEVGNGARALNHQIGRETNAEKQNLYAIRLKTIYDVLRVVDPIQAQEQEDLSKLPPSSFETSAQRDKIASNRISPAKKDFVFEPTAGKGLTGRGLRGGEIAPRRKARTYNLADIEGSGSASDLKYKRIGTKFIRKADLNNNRLKLVFPNRTSVGPIRSMSDELTAMVKDLLYNDNISQQAYRDLSIEDQRVFYEIVKKNSC</sequence>
<dbReference type="EMBL" id="BSXT01002306">
    <property type="protein sequence ID" value="GMF48288.1"/>
    <property type="molecule type" value="Genomic_DNA"/>
</dbReference>
<proteinExistence type="predicted"/>
<comment type="caution">
    <text evidence="1">The sequence shown here is derived from an EMBL/GenBank/DDBJ whole genome shotgun (WGS) entry which is preliminary data.</text>
</comment>
<accession>A0A9W6XY70</accession>
<dbReference type="AlphaFoldDB" id="A0A9W6XY70"/>
<gene>
    <name evidence="1" type="ORF">Pfra01_001859400</name>
</gene>
<evidence type="ECO:0000313" key="1">
    <source>
        <dbReference type="EMBL" id="GMF48288.1"/>
    </source>
</evidence>
<organism evidence="1 2">
    <name type="scientific">Phytophthora fragariaefolia</name>
    <dbReference type="NCBI Taxonomy" id="1490495"/>
    <lineage>
        <taxon>Eukaryota</taxon>
        <taxon>Sar</taxon>
        <taxon>Stramenopiles</taxon>
        <taxon>Oomycota</taxon>
        <taxon>Peronosporomycetes</taxon>
        <taxon>Peronosporales</taxon>
        <taxon>Peronosporaceae</taxon>
        <taxon>Phytophthora</taxon>
    </lineage>
</organism>
<dbReference type="Proteomes" id="UP001165121">
    <property type="component" value="Unassembled WGS sequence"/>
</dbReference>
<protein>
    <submittedName>
        <fullName evidence="1">Unnamed protein product</fullName>
    </submittedName>
</protein>
<keyword evidence="2" id="KW-1185">Reference proteome</keyword>
<evidence type="ECO:0000313" key="2">
    <source>
        <dbReference type="Proteomes" id="UP001165121"/>
    </source>
</evidence>
<reference evidence="1" key="1">
    <citation type="submission" date="2023-04" db="EMBL/GenBank/DDBJ databases">
        <title>Phytophthora fragariaefolia NBRC 109709.</title>
        <authorList>
            <person name="Ichikawa N."/>
            <person name="Sato H."/>
            <person name="Tonouchi N."/>
        </authorList>
    </citation>
    <scope>NUCLEOTIDE SEQUENCE</scope>
    <source>
        <strain evidence="1">NBRC 109709</strain>
    </source>
</reference>